<reference evidence="1 2" key="1">
    <citation type="journal article" date="2020" name="Genome Biol. Evol.">
        <title>Comparative genomics of strictly vertically transmitted, feminizing microsporidia endosymbionts of amphipod crustaceans.</title>
        <authorList>
            <person name="Cormier A."/>
            <person name="Chebbi M.A."/>
            <person name="Giraud I."/>
            <person name="Wattier R."/>
            <person name="Teixeira M."/>
            <person name="Gilbert C."/>
            <person name="Rigaud T."/>
            <person name="Cordaux R."/>
        </authorList>
    </citation>
    <scope>NUCLEOTIDE SEQUENCE [LARGE SCALE GENOMIC DNA]</scope>
    <source>
        <strain evidence="1 2">Ou3-Ou53</strain>
    </source>
</reference>
<evidence type="ECO:0000313" key="2">
    <source>
        <dbReference type="Proteomes" id="UP000740883"/>
    </source>
</evidence>
<dbReference type="EMBL" id="SBJO01000240">
    <property type="protein sequence ID" value="KAF9761932.1"/>
    <property type="molecule type" value="Genomic_DNA"/>
</dbReference>
<organism evidence="1 2">
    <name type="scientific">Nosema granulosis</name>
    <dbReference type="NCBI Taxonomy" id="83296"/>
    <lineage>
        <taxon>Eukaryota</taxon>
        <taxon>Fungi</taxon>
        <taxon>Fungi incertae sedis</taxon>
        <taxon>Microsporidia</taxon>
        <taxon>Nosematidae</taxon>
        <taxon>Nosema</taxon>
    </lineage>
</organism>
<evidence type="ECO:0008006" key="3">
    <source>
        <dbReference type="Google" id="ProtNLM"/>
    </source>
</evidence>
<dbReference type="Proteomes" id="UP000740883">
    <property type="component" value="Unassembled WGS sequence"/>
</dbReference>
<gene>
    <name evidence="1" type="ORF">NGRA_2332</name>
</gene>
<evidence type="ECO:0000313" key="1">
    <source>
        <dbReference type="EMBL" id="KAF9761932.1"/>
    </source>
</evidence>
<dbReference type="OrthoDB" id="7697409at2759"/>
<sequence length="111" mass="13058">MVILNEVERRGLLSENQLGTVRRVQDAKEQVFINLAINKHNMDNLNPSWINVKKAFNSVDQNYLIEFISKLNLSTWVNDFIHTITSHWKLSIRSNGKEILEKKNHERNTTR</sequence>
<accession>A0A9P6GYC1</accession>
<name>A0A9P6GYC1_9MICR</name>
<keyword evidence="2" id="KW-1185">Reference proteome</keyword>
<protein>
    <recommendedName>
        <fullName evidence="3">Reverse transcriptase domain-containing protein</fullName>
    </recommendedName>
</protein>
<comment type="caution">
    <text evidence="1">The sequence shown here is derived from an EMBL/GenBank/DDBJ whole genome shotgun (WGS) entry which is preliminary data.</text>
</comment>
<dbReference type="AlphaFoldDB" id="A0A9P6GYC1"/>
<proteinExistence type="predicted"/>